<dbReference type="AlphaFoldDB" id="A0A1H1BTW4"/>
<dbReference type="InterPro" id="IPR006311">
    <property type="entry name" value="TAT_signal"/>
</dbReference>
<dbReference type="STRING" id="1095778.SAMN04489842_1147"/>
<protein>
    <submittedName>
        <fullName evidence="3">Amino acid/amide ABC transporter substrate-binding protein, HAAT family</fullName>
    </submittedName>
</protein>
<dbReference type="PROSITE" id="PS51318">
    <property type="entry name" value="TAT"/>
    <property type="match status" value="1"/>
</dbReference>
<dbReference type="CDD" id="cd06345">
    <property type="entry name" value="PBP1_ABC_ligand_binding-like"/>
    <property type="match status" value="1"/>
</dbReference>
<dbReference type="PANTHER" id="PTHR30483:SF6">
    <property type="entry name" value="PERIPLASMIC BINDING PROTEIN OF ABC TRANSPORTER FOR NATURAL AMINO ACIDS"/>
    <property type="match status" value="1"/>
</dbReference>
<feature type="domain" description="Leucine-binding protein" evidence="2">
    <location>
        <begin position="51"/>
        <end position="396"/>
    </location>
</feature>
<evidence type="ECO:0000313" key="4">
    <source>
        <dbReference type="Proteomes" id="UP000198848"/>
    </source>
</evidence>
<dbReference type="EMBL" id="FNLC01000001">
    <property type="protein sequence ID" value="SDQ55190.1"/>
    <property type="molecule type" value="Genomic_DNA"/>
</dbReference>
<keyword evidence="4" id="KW-1185">Reference proteome</keyword>
<proteinExistence type="predicted"/>
<dbReference type="PANTHER" id="PTHR30483">
    <property type="entry name" value="LEUCINE-SPECIFIC-BINDING PROTEIN"/>
    <property type="match status" value="1"/>
</dbReference>
<name>A0A1H1BTW4_NATTX</name>
<reference evidence="4" key="1">
    <citation type="submission" date="2016-10" db="EMBL/GenBank/DDBJ databases">
        <authorList>
            <person name="Varghese N."/>
            <person name="Submissions S."/>
        </authorList>
    </citation>
    <scope>NUCLEOTIDE SEQUENCE [LARGE SCALE GENOMIC DNA]</scope>
    <source>
        <strain evidence="4">DSM 24767</strain>
    </source>
</reference>
<dbReference type="InterPro" id="IPR051010">
    <property type="entry name" value="BCAA_transport"/>
</dbReference>
<gene>
    <name evidence="3" type="ORF">SAMN04489842_1147</name>
</gene>
<dbReference type="InterPro" id="IPR028081">
    <property type="entry name" value="Leu-bd"/>
</dbReference>
<dbReference type="RefSeq" id="WP_090378580.1">
    <property type="nucleotide sequence ID" value="NZ_FNLC01000001.1"/>
</dbReference>
<evidence type="ECO:0000313" key="3">
    <source>
        <dbReference type="EMBL" id="SDQ55190.1"/>
    </source>
</evidence>
<sequence>MDNDSNTHGAESTDGRTGVDRRRFLAAGTGAVATSVAGCLDLSGEAGAGGEVTIGVLAPLGQDQGVGAENAAEMAVDEINDDGGIDGADVELVVVDTLSDPGETQDETERLIEVENADLLVGTFSSEATQGALETIGEYGIPFIITGSAAPSLVTDFVADDYEQYKSVFRSGPINSNLQAEAMGDYAEYLEERHGWEEFAFLADNAAWTEPFAENLPDILEDRGYEVVHEDRLQPGLDDWSSVIGDLQNAAPDAVFRFFAHNIATELLGAWHQQELDFGIEGIHVASMTPDFFEVMEGAASFETTSQSGAAGATAITEHTQDFVERYQEEYDEPALPMYMGFNTYDAIHVYHEAVERAGTTNWESDLDDIVDAMLETEYTGTAGTVEFYGPDSDYPHDLQETRDEDDVISNFPVTQWTPEGEIECVYPEAHRTADHQAPPWMG</sequence>
<dbReference type="InterPro" id="IPR028082">
    <property type="entry name" value="Peripla_BP_I"/>
</dbReference>
<evidence type="ECO:0000256" key="1">
    <source>
        <dbReference type="ARBA" id="ARBA00022729"/>
    </source>
</evidence>
<dbReference type="Pfam" id="PF13458">
    <property type="entry name" value="Peripla_BP_6"/>
    <property type="match status" value="1"/>
</dbReference>
<evidence type="ECO:0000259" key="2">
    <source>
        <dbReference type="Pfam" id="PF13458"/>
    </source>
</evidence>
<accession>A0A1H1BTW4</accession>
<dbReference type="Proteomes" id="UP000198848">
    <property type="component" value="Unassembled WGS sequence"/>
</dbReference>
<dbReference type="OrthoDB" id="200499at2157"/>
<organism evidence="3 4">
    <name type="scientific">Natronobacterium texcoconense</name>
    <dbReference type="NCBI Taxonomy" id="1095778"/>
    <lineage>
        <taxon>Archaea</taxon>
        <taxon>Methanobacteriati</taxon>
        <taxon>Methanobacteriota</taxon>
        <taxon>Stenosarchaea group</taxon>
        <taxon>Halobacteria</taxon>
        <taxon>Halobacteriales</taxon>
        <taxon>Natrialbaceae</taxon>
        <taxon>Natronobacterium</taxon>
    </lineage>
</organism>
<dbReference type="Gene3D" id="3.40.50.2300">
    <property type="match status" value="2"/>
</dbReference>
<keyword evidence="1" id="KW-0732">Signal</keyword>
<dbReference type="SUPFAM" id="SSF53822">
    <property type="entry name" value="Periplasmic binding protein-like I"/>
    <property type="match status" value="1"/>
</dbReference>